<protein>
    <recommendedName>
        <fullName evidence="3">Heterokaryon incompatibility domain-containing protein</fullName>
    </recommendedName>
</protein>
<gene>
    <name evidence="1" type="ORF">ARMSODRAFT_900281</name>
</gene>
<accession>A0A2H3AXX8</accession>
<proteinExistence type="predicted"/>
<evidence type="ECO:0000313" key="2">
    <source>
        <dbReference type="Proteomes" id="UP000218334"/>
    </source>
</evidence>
<organism evidence="1 2">
    <name type="scientific">Armillaria solidipes</name>
    <dbReference type="NCBI Taxonomy" id="1076256"/>
    <lineage>
        <taxon>Eukaryota</taxon>
        <taxon>Fungi</taxon>
        <taxon>Dikarya</taxon>
        <taxon>Basidiomycota</taxon>
        <taxon>Agaricomycotina</taxon>
        <taxon>Agaricomycetes</taxon>
        <taxon>Agaricomycetidae</taxon>
        <taxon>Agaricales</taxon>
        <taxon>Marasmiineae</taxon>
        <taxon>Physalacriaceae</taxon>
        <taxon>Armillaria</taxon>
    </lineage>
</organism>
<evidence type="ECO:0008006" key="3">
    <source>
        <dbReference type="Google" id="ProtNLM"/>
    </source>
</evidence>
<reference evidence="2" key="1">
    <citation type="journal article" date="2017" name="Nat. Ecol. Evol.">
        <title>Genome expansion and lineage-specific genetic innovations in the forest pathogenic fungi Armillaria.</title>
        <authorList>
            <person name="Sipos G."/>
            <person name="Prasanna A.N."/>
            <person name="Walter M.C."/>
            <person name="O'Connor E."/>
            <person name="Balint B."/>
            <person name="Krizsan K."/>
            <person name="Kiss B."/>
            <person name="Hess J."/>
            <person name="Varga T."/>
            <person name="Slot J."/>
            <person name="Riley R."/>
            <person name="Boka B."/>
            <person name="Rigling D."/>
            <person name="Barry K."/>
            <person name="Lee J."/>
            <person name="Mihaltcheva S."/>
            <person name="LaButti K."/>
            <person name="Lipzen A."/>
            <person name="Waldron R."/>
            <person name="Moloney N.M."/>
            <person name="Sperisen C."/>
            <person name="Kredics L."/>
            <person name="Vagvoelgyi C."/>
            <person name="Patrignani A."/>
            <person name="Fitzpatrick D."/>
            <person name="Nagy I."/>
            <person name="Doyle S."/>
            <person name="Anderson J.B."/>
            <person name="Grigoriev I.V."/>
            <person name="Gueldener U."/>
            <person name="Muensterkoetter M."/>
            <person name="Nagy L.G."/>
        </authorList>
    </citation>
    <scope>NUCLEOTIDE SEQUENCE [LARGE SCALE GENOMIC DNA]</scope>
    <source>
        <strain evidence="2">28-4</strain>
    </source>
</reference>
<dbReference type="Proteomes" id="UP000218334">
    <property type="component" value="Unassembled WGS sequence"/>
</dbReference>
<keyword evidence="2" id="KW-1185">Reference proteome</keyword>
<evidence type="ECO:0000313" key="1">
    <source>
        <dbReference type="EMBL" id="PBK58628.1"/>
    </source>
</evidence>
<dbReference type="AlphaFoldDB" id="A0A2H3AXX8"/>
<sequence>MKDRKRRQDALVGNKIVDMNIPPRRVWDLYSNQVLPWWIIIQVAFPISHAWVDEKDRVNVWTPINGYEWPVPIPNDADLDLIRIEMLNTGVHYVWLDILCLRQKGGTREDLRPDEWKLDVPTIGGLYRGTNRIIYYLSGLGHPLSFMAGDFESDRCWFRRAWTLQETHRTMTICGDTGLVGQEEFCVVACVAAWLRGRQRG</sequence>
<dbReference type="EMBL" id="KZ293531">
    <property type="protein sequence ID" value="PBK58628.1"/>
    <property type="molecule type" value="Genomic_DNA"/>
</dbReference>
<name>A0A2H3AXX8_9AGAR</name>